<organism evidence="1 2">
    <name type="scientific">Gossypium klotzschianum</name>
    <dbReference type="NCBI Taxonomy" id="34286"/>
    <lineage>
        <taxon>Eukaryota</taxon>
        <taxon>Viridiplantae</taxon>
        <taxon>Streptophyta</taxon>
        <taxon>Embryophyta</taxon>
        <taxon>Tracheophyta</taxon>
        <taxon>Spermatophyta</taxon>
        <taxon>Magnoliopsida</taxon>
        <taxon>eudicotyledons</taxon>
        <taxon>Gunneridae</taxon>
        <taxon>Pentapetalae</taxon>
        <taxon>rosids</taxon>
        <taxon>malvids</taxon>
        <taxon>Malvales</taxon>
        <taxon>Malvaceae</taxon>
        <taxon>Malvoideae</taxon>
        <taxon>Gossypium</taxon>
    </lineage>
</organism>
<comment type="caution">
    <text evidence="1">The sequence shown here is derived from an EMBL/GenBank/DDBJ whole genome shotgun (WGS) entry which is preliminary data.</text>
</comment>
<protein>
    <submittedName>
        <fullName evidence="1">Uncharacterized protein</fullName>
    </submittedName>
</protein>
<dbReference type="OrthoDB" id="935705at2759"/>
<name>A0A7J8UNK9_9ROSI</name>
<proteinExistence type="predicted"/>
<dbReference type="AlphaFoldDB" id="A0A7J8UNK9"/>
<keyword evidence="2" id="KW-1185">Reference proteome</keyword>
<feature type="non-terminal residue" evidence="1">
    <location>
        <position position="33"/>
    </location>
</feature>
<reference evidence="1 2" key="1">
    <citation type="journal article" date="2019" name="Genome Biol. Evol.">
        <title>Insights into the evolution of the New World diploid cottons (Gossypium, subgenus Houzingenia) based on genome sequencing.</title>
        <authorList>
            <person name="Grover C.E."/>
            <person name="Arick M.A. 2nd"/>
            <person name="Thrash A."/>
            <person name="Conover J.L."/>
            <person name="Sanders W.S."/>
            <person name="Peterson D.G."/>
            <person name="Frelichowski J.E."/>
            <person name="Scheffler J.A."/>
            <person name="Scheffler B.E."/>
            <person name="Wendel J.F."/>
        </authorList>
    </citation>
    <scope>NUCLEOTIDE SEQUENCE [LARGE SCALE GENOMIC DNA]</scope>
    <source>
        <strain evidence="1">57</strain>
        <tissue evidence="1">Leaf</tissue>
    </source>
</reference>
<evidence type="ECO:0000313" key="2">
    <source>
        <dbReference type="Proteomes" id="UP000593573"/>
    </source>
</evidence>
<sequence length="33" mass="3532">MACALFSGSVKARGFEMVEVIAIKIALGLFIDM</sequence>
<dbReference type="Proteomes" id="UP000593573">
    <property type="component" value="Unassembled WGS sequence"/>
</dbReference>
<accession>A0A7J8UNK9</accession>
<evidence type="ECO:0000313" key="1">
    <source>
        <dbReference type="EMBL" id="MBA0651834.1"/>
    </source>
</evidence>
<gene>
    <name evidence="1" type="ORF">Goklo_019136</name>
</gene>
<dbReference type="EMBL" id="JABFAB010000006">
    <property type="protein sequence ID" value="MBA0651834.1"/>
    <property type="molecule type" value="Genomic_DNA"/>
</dbReference>